<dbReference type="Proteomes" id="UP000031561">
    <property type="component" value="Unassembled WGS sequence"/>
</dbReference>
<sequence>MLSTFLLIPLLGAIILALWPQESQVQSLAKGIASLVVLWTVYALSLFQTGQAQLQMGEFLPWLPNLGLNYALAVDGLSMPLLALSSSLTWIAIFSSPAQLDRPRLYYSLIFLVNIGVSGSLLAQNLLLFFLFYELELIPFYLLVSIWGGERKGYAATKFLLYTALSGILILMGFLGLTWLGEGSSFDYSSLDTTTIPQGLQLILLTILLLGFGIKTPLVPLHTWQPDVYVEASPPVAILLGGVLAKLGTYGLIRFGLELFPDTWNLVAPGLAIIGTVSVIYGAMSAIAQSDVKRMVAYSSIGHMGYILVAAAAGNTLSLTGAITQMVSHGLILALLFHLLGIVEAKVGTRDLNRLNGLMNPIRGLPLTSALLVLAGMASAGIPGLVGFIAEYLVFQGSFARFPIPTLLCIISSGLTAVYFVILINRTCFGRLDSHAAYYPKVTFAEQAPSLLLMASILFLGLQPLWLTQWSESTSAAIVAQIRSAPMAAALSSTAPTLPQG</sequence>
<gene>
    <name evidence="10" type="ORF">QQ91_0013915</name>
</gene>
<comment type="caution">
    <text evidence="10">The sequence shown here is derived from an EMBL/GenBank/DDBJ whole genome shotgun (WGS) entry which is preliminary data.</text>
</comment>
<dbReference type="PANTHER" id="PTHR43507">
    <property type="entry name" value="NADH-UBIQUINONE OXIDOREDUCTASE CHAIN 4"/>
    <property type="match status" value="1"/>
</dbReference>
<feature type="transmembrane region" description="Helical" evidence="8">
    <location>
        <begin position="326"/>
        <end position="343"/>
    </location>
</feature>
<evidence type="ECO:0000313" key="10">
    <source>
        <dbReference type="EMBL" id="MCM1983914.1"/>
    </source>
</evidence>
<feature type="transmembrane region" description="Helical" evidence="8">
    <location>
        <begin position="159"/>
        <end position="180"/>
    </location>
</feature>
<evidence type="ECO:0000256" key="1">
    <source>
        <dbReference type="ARBA" id="ARBA00004127"/>
    </source>
</evidence>
<accession>A0ABD4T641</accession>
<feature type="transmembrane region" description="Helical" evidence="8">
    <location>
        <begin position="200"/>
        <end position="224"/>
    </location>
</feature>
<dbReference type="RefSeq" id="WP_166275656.1">
    <property type="nucleotide sequence ID" value="NZ_JTHE03000079.1"/>
</dbReference>
<evidence type="ECO:0000259" key="9">
    <source>
        <dbReference type="Pfam" id="PF00361"/>
    </source>
</evidence>
<dbReference type="GO" id="GO:0012505">
    <property type="term" value="C:endomembrane system"/>
    <property type="evidence" value="ECO:0007669"/>
    <property type="project" value="UniProtKB-SubCell"/>
</dbReference>
<feature type="transmembrane region" description="Helical" evidence="8">
    <location>
        <begin position="364"/>
        <end position="390"/>
    </location>
</feature>
<dbReference type="InterPro" id="IPR001750">
    <property type="entry name" value="ND/Mrp_TM"/>
</dbReference>
<feature type="transmembrane region" description="Helical" evidence="8">
    <location>
        <begin position="129"/>
        <end position="147"/>
    </location>
</feature>
<name>A0ABD4T641_9CYAN</name>
<dbReference type="InterPro" id="IPR010227">
    <property type="entry name" value="NADH_Q_OxRdtase_chainM/4"/>
</dbReference>
<organism evidence="10 11">
    <name type="scientific">Lyngbya confervoides BDU141951</name>
    <dbReference type="NCBI Taxonomy" id="1574623"/>
    <lineage>
        <taxon>Bacteria</taxon>
        <taxon>Bacillati</taxon>
        <taxon>Cyanobacteriota</taxon>
        <taxon>Cyanophyceae</taxon>
        <taxon>Oscillatoriophycideae</taxon>
        <taxon>Oscillatoriales</taxon>
        <taxon>Microcoleaceae</taxon>
        <taxon>Lyngbya</taxon>
    </lineage>
</organism>
<feature type="transmembrane region" description="Helical" evidence="8">
    <location>
        <begin position="263"/>
        <end position="283"/>
    </location>
</feature>
<feature type="transmembrane region" description="Helical" evidence="8">
    <location>
        <begin position="70"/>
        <end position="93"/>
    </location>
</feature>
<feature type="transmembrane region" description="Helical" evidence="8">
    <location>
        <begin position="295"/>
        <end position="314"/>
    </location>
</feature>
<evidence type="ECO:0000256" key="6">
    <source>
        <dbReference type="ARBA" id="ARBA00025624"/>
    </source>
</evidence>
<evidence type="ECO:0000256" key="5">
    <source>
        <dbReference type="ARBA" id="ARBA00023136"/>
    </source>
</evidence>
<keyword evidence="3 7" id="KW-0812">Transmembrane</keyword>
<evidence type="ECO:0000256" key="2">
    <source>
        <dbReference type="ARBA" id="ARBA00009025"/>
    </source>
</evidence>
<dbReference type="GO" id="GO:0016020">
    <property type="term" value="C:membrane"/>
    <property type="evidence" value="ECO:0007669"/>
    <property type="project" value="UniProtKB-SubCell"/>
</dbReference>
<dbReference type="NCBIfam" id="TIGR01972">
    <property type="entry name" value="NDH_I_M"/>
    <property type="match status" value="1"/>
</dbReference>
<dbReference type="PRINTS" id="PR01437">
    <property type="entry name" value="NUOXDRDTASE4"/>
</dbReference>
<protein>
    <submittedName>
        <fullName evidence="10">NADH-quinone oxidoreductase subunit M</fullName>
    </submittedName>
</protein>
<evidence type="ECO:0000256" key="7">
    <source>
        <dbReference type="RuleBase" id="RU000320"/>
    </source>
</evidence>
<feature type="transmembrane region" description="Helical" evidence="8">
    <location>
        <begin position="236"/>
        <end position="257"/>
    </location>
</feature>
<evidence type="ECO:0000256" key="8">
    <source>
        <dbReference type="SAM" id="Phobius"/>
    </source>
</evidence>
<feature type="transmembrane region" description="Helical" evidence="8">
    <location>
        <begin position="402"/>
        <end position="424"/>
    </location>
</feature>
<dbReference type="InterPro" id="IPR003918">
    <property type="entry name" value="NADH_UbQ_OxRdtase"/>
</dbReference>
<feature type="transmembrane region" description="Helical" evidence="8">
    <location>
        <begin position="105"/>
        <end position="123"/>
    </location>
</feature>
<proteinExistence type="inferred from homology"/>
<dbReference type="Pfam" id="PF00361">
    <property type="entry name" value="Proton_antipo_M"/>
    <property type="match status" value="1"/>
</dbReference>
<keyword evidence="4 8" id="KW-1133">Transmembrane helix</keyword>
<evidence type="ECO:0000256" key="3">
    <source>
        <dbReference type="ARBA" id="ARBA00022692"/>
    </source>
</evidence>
<dbReference type="EMBL" id="JTHE03000079">
    <property type="protein sequence ID" value="MCM1983914.1"/>
    <property type="molecule type" value="Genomic_DNA"/>
</dbReference>
<dbReference type="NCBIfam" id="NF005611">
    <property type="entry name" value="PRK07363.1"/>
    <property type="match status" value="1"/>
</dbReference>
<comment type="similarity">
    <text evidence="2">Belongs to the complex I subunit 4 family.</text>
</comment>
<comment type="subcellular location">
    <subcellularLocation>
        <location evidence="1">Endomembrane system</location>
        <topology evidence="1">Multi-pass membrane protein</topology>
    </subcellularLocation>
    <subcellularLocation>
        <location evidence="7">Membrane</location>
        <topology evidence="7">Multi-pass membrane protein</topology>
    </subcellularLocation>
</comment>
<dbReference type="PANTHER" id="PTHR43507:SF21">
    <property type="entry name" value="NAD(P)H-QUINONE OXIDOREDUCTASE CHAIN 4, CHLOROPLASTIC"/>
    <property type="match status" value="1"/>
</dbReference>
<keyword evidence="5 8" id="KW-0472">Membrane</keyword>
<keyword evidence="11" id="KW-1185">Reference proteome</keyword>
<feature type="domain" description="NADH:quinone oxidoreductase/Mrp antiporter transmembrane" evidence="9">
    <location>
        <begin position="123"/>
        <end position="415"/>
    </location>
</feature>
<dbReference type="AlphaFoldDB" id="A0ABD4T641"/>
<evidence type="ECO:0000256" key="4">
    <source>
        <dbReference type="ARBA" id="ARBA00022989"/>
    </source>
</evidence>
<comment type="function">
    <text evidence="6">NDH-1 shuttles electrons from NAD(P)H, via FMN and iron-sulfur (Fe-S) centers, to quinones in the respiratory chain. The immediate electron acceptor for the enzyme in this species is believed to be plastoquinone. Couples the redox reaction to proton translocation (for every two electrons transferred, four hydrogen ions are translocated across the cytoplasmic membrane), and thus conserves the redox energy in a proton gradient.</text>
</comment>
<evidence type="ECO:0000313" key="11">
    <source>
        <dbReference type="Proteomes" id="UP000031561"/>
    </source>
</evidence>
<reference evidence="10 11" key="1">
    <citation type="journal article" date="2015" name="Genome Announc.">
        <title>Draft Genome Sequence of Filamentous Marine Cyanobacterium Lyngbya confervoides Strain BDU141951.</title>
        <authorList>
            <person name="Chandrababunaidu M.M."/>
            <person name="Sen D."/>
            <person name="Tripathy S."/>
        </authorList>
    </citation>
    <scope>NUCLEOTIDE SEQUENCE [LARGE SCALE GENOMIC DNA]</scope>
    <source>
        <strain evidence="10 11">BDU141951</strain>
    </source>
</reference>